<dbReference type="WBParaSite" id="SRDH1_41750.1">
    <property type="protein sequence ID" value="SRDH1_41750.1"/>
    <property type="gene ID" value="SRDH1_41750"/>
</dbReference>
<evidence type="ECO:0000313" key="2">
    <source>
        <dbReference type="Proteomes" id="UP000050792"/>
    </source>
</evidence>
<proteinExistence type="predicted"/>
<accession>A0AA85F9L0</accession>
<keyword evidence="2" id="KW-1185">Reference proteome</keyword>
<evidence type="ECO:0000313" key="3">
    <source>
        <dbReference type="WBParaSite" id="SRDH1_41750.1"/>
    </source>
</evidence>
<organism evidence="2 3">
    <name type="scientific">Schistosoma rodhaini</name>
    <dbReference type="NCBI Taxonomy" id="6188"/>
    <lineage>
        <taxon>Eukaryota</taxon>
        <taxon>Metazoa</taxon>
        <taxon>Spiralia</taxon>
        <taxon>Lophotrochozoa</taxon>
        <taxon>Platyhelminthes</taxon>
        <taxon>Trematoda</taxon>
        <taxon>Digenea</taxon>
        <taxon>Strigeidida</taxon>
        <taxon>Schistosomatoidea</taxon>
        <taxon>Schistosomatidae</taxon>
        <taxon>Schistosoma</taxon>
    </lineage>
</organism>
<name>A0AA85F9L0_9TREM</name>
<evidence type="ECO:0000256" key="1">
    <source>
        <dbReference type="SAM" id="SignalP"/>
    </source>
</evidence>
<keyword evidence="1" id="KW-0732">Signal</keyword>
<dbReference type="AlphaFoldDB" id="A0AA85F9L0"/>
<feature type="signal peptide" evidence="1">
    <location>
        <begin position="1"/>
        <end position="19"/>
    </location>
</feature>
<sequence length="108" mass="12840">MKLIIISALIILLLLNVTAELIYLTSDNFQDTFILRSQASQKELFTESVKLWKSITELWRRFQFKCREKIQKYLEEDKLGEKLAAVVSIYVKRLNKRLDMRLSEDRAE</sequence>
<protein>
    <submittedName>
        <fullName evidence="3">Secreted protein</fullName>
    </submittedName>
</protein>
<dbReference type="Proteomes" id="UP000050792">
    <property type="component" value="Unassembled WGS sequence"/>
</dbReference>
<reference evidence="3" key="2">
    <citation type="submission" date="2023-11" db="UniProtKB">
        <authorList>
            <consortium name="WormBaseParasite"/>
        </authorList>
    </citation>
    <scope>IDENTIFICATION</scope>
</reference>
<reference evidence="2" key="1">
    <citation type="submission" date="2022-06" db="EMBL/GenBank/DDBJ databases">
        <authorList>
            <person name="Berger JAMES D."/>
            <person name="Berger JAMES D."/>
        </authorList>
    </citation>
    <scope>NUCLEOTIDE SEQUENCE [LARGE SCALE GENOMIC DNA]</scope>
</reference>
<feature type="chain" id="PRO_5041735591" evidence="1">
    <location>
        <begin position="20"/>
        <end position="108"/>
    </location>
</feature>